<evidence type="ECO:0000313" key="4">
    <source>
        <dbReference type="EMBL" id="GLB49022.1"/>
    </source>
</evidence>
<feature type="domain" description="Electron transfer flavoprotein alpha/beta-subunit N-terminal" evidence="3">
    <location>
        <begin position="3"/>
        <end position="192"/>
    </location>
</feature>
<dbReference type="PANTHER" id="PTHR43153:SF1">
    <property type="entry name" value="ELECTRON TRANSFER FLAVOPROTEIN SUBUNIT ALPHA, MITOCHONDRIAL"/>
    <property type="match status" value="1"/>
</dbReference>
<proteinExistence type="inferred from homology"/>
<dbReference type="InterPro" id="IPR014729">
    <property type="entry name" value="Rossmann-like_a/b/a_fold"/>
</dbReference>
<protein>
    <submittedName>
        <fullName evidence="4">Electron transfer flavoprotein subunit alpha</fullName>
    </submittedName>
</protein>
<dbReference type="InterPro" id="IPR001308">
    <property type="entry name" value="ETF_a/FixB"/>
</dbReference>
<comment type="similarity">
    <text evidence="1">Belongs to the ETF alpha-subunit/FixB family.</text>
</comment>
<dbReference type="Pfam" id="PF00766">
    <property type="entry name" value="ETF_alpha"/>
    <property type="match status" value="1"/>
</dbReference>
<dbReference type="Gene3D" id="3.40.50.1220">
    <property type="entry name" value="TPP-binding domain"/>
    <property type="match status" value="1"/>
</dbReference>
<reference evidence="4" key="1">
    <citation type="submission" date="2022-07" db="EMBL/GenBank/DDBJ databases">
        <title>Taxonomy of Novel Oxalotrophic and Methylotrophic Bacteria.</title>
        <authorList>
            <person name="Sahin N."/>
            <person name="Tani A."/>
        </authorList>
    </citation>
    <scope>NUCLEOTIDE SEQUENCE</scope>
    <source>
        <strain evidence="4">Y10</strain>
    </source>
</reference>
<keyword evidence="5" id="KW-1185">Reference proteome</keyword>
<dbReference type="PANTHER" id="PTHR43153">
    <property type="entry name" value="ELECTRON TRANSFER FLAVOPROTEIN ALPHA"/>
    <property type="match status" value="1"/>
</dbReference>
<evidence type="ECO:0000256" key="1">
    <source>
        <dbReference type="ARBA" id="ARBA00005817"/>
    </source>
</evidence>
<accession>A0ABQ5MI03</accession>
<gene>
    <name evidence="4" type="primary">etfA</name>
    <name evidence="4" type="ORF">Y10_13900</name>
</gene>
<dbReference type="InterPro" id="IPR014730">
    <property type="entry name" value="ETF_a/b_N"/>
</dbReference>
<dbReference type="SUPFAM" id="SSF52467">
    <property type="entry name" value="DHS-like NAD/FAD-binding domain"/>
    <property type="match status" value="1"/>
</dbReference>
<sequence>MSILIYTESENGTLKKAAFEVASYAAALAANAGSTVTAVTINSDNTEELYKYGVHKILKVSNDALTTFNAALYADVIKQAFDQENAKTLVLGSAANDKYLAPLLAIKLNAGYVPNVVALPESTSPLTLKRTAFTNKAFSLTQVTTENAIIGLAKNSFGLKEATTTGATEDFAPTLPASNTKVTNTDKATGKVTIADAEIVVSGGRGLKGPESWGMIEELAETLGAATACSKPVSDLGWRPHGEHVGQTGKPVASNLYIAVGISGAIQHLAGVNASKVKVVINNDPEAPFFKAADYGVVGDAFEVVPALIEKLKEYKANNA</sequence>
<dbReference type="SMART" id="SM00893">
    <property type="entry name" value="ETF"/>
    <property type="match status" value="1"/>
</dbReference>
<dbReference type="InterPro" id="IPR029035">
    <property type="entry name" value="DHS-like_NAD/FAD-binding_dom"/>
</dbReference>
<dbReference type="SUPFAM" id="SSF52402">
    <property type="entry name" value="Adenine nucleotide alpha hydrolases-like"/>
    <property type="match status" value="1"/>
</dbReference>
<comment type="caution">
    <text evidence="4">The sequence shown here is derived from an EMBL/GenBank/DDBJ whole genome shotgun (WGS) entry which is preliminary data.</text>
</comment>
<keyword evidence="2" id="KW-0249">Electron transport</keyword>
<organism evidence="4 5">
    <name type="scientific">Neptunitalea lumnitzerae</name>
    <dbReference type="NCBI Taxonomy" id="2965509"/>
    <lineage>
        <taxon>Bacteria</taxon>
        <taxon>Pseudomonadati</taxon>
        <taxon>Bacteroidota</taxon>
        <taxon>Flavobacteriia</taxon>
        <taxon>Flavobacteriales</taxon>
        <taxon>Flavobacteriaceae</taxon>
        <taxon>Neptunitalea</taxon>
    </lineage>
</organism>
<dbReference type="Proteomes" id="UP001143543">
    <property type="component" value="Unassembled WGS sequence"/>
</dbReference>
<dbReference type="InterPro" id="IPR014731">
    <property type="entry name" value="ETF_asu_C"/>
</dbReference>
<dbReference type="Pfam" id="PF01012">
    <property type="entry name" value="ETF"/>
    <property type="match status" value="1"/>
</dbReference>
<dbReference type="Gene3D" id="3.40.50.620">
    <property type="entry name" value="HUPs"/>
    <property type="match status" value="1"/>
</dbReference>
<name>A0ABQ5MI03_9FLAO</name>
<keyword evidence="2" id="KW-0813">Transport</keyword>
<dbReference type="RefSeq" id="WP_281764640.1">
    <property type="nucleotide sequence ID" value="NZ_BRVO01000001.1"/>
</dbReference>
<dbReference type="PIRSF" id="PIRSF000089">
    <property type="entry name" value="Electra_flavoP_a"/>
    <property type="match status" value="1"/>
</dbReference>
<evidence type="ECO:0000259" key="3">
    <source>
        <dbReference type="SMART" id="SM00893"/>
    </source>
</evidence>
<evidence type="ECO:0000313" key="5">
    <source>
        <dbReference type="Proteomes" id="UP001143543"/>
    </source>
</evidence>
<evidence type="ECO:0000256" key="2">
    <source>
        <dbReference type="ARBA" id="ARBA00022982"/>
    </source>
</evidence>
<dbReference type="EMBL" id="BRVO01000001">
    <property type="protein sequence ID" value="GLB49022.1"/>
    <property type="molecule type" value="Genomic_DNA"/>
</dbReference>